<dbReference type="Proteomes" id="UP001327560">
    <property type="component" value="Chromosome 2"/>
</dbReference>
<protein>
    <submittedName>
        <fullName evidence="2">F-box/kelch-repeat protein</fullName>
    </submittedName>
</protein>
<dbReference type="InterPro" id="IPR055290">
    <property type="entry name" value="At3g26010-like"/>
</dbReference>
<dbReference type="PANTHER" id="PTHR35546">
    <property type="entry name" value="F-BOX PROTEIN INTERACTION DOMAIN PROTEIN-RELATED"/>
    <property type="match status" value="1"/>
</dbReference>
<reference evidence="2 3" key="1">
    <citation type="submission" date="2023-10" db="EMBL/GenBank/DDBJ databases">
        <title>Chromosome-scale genome assembly provides insights into flower coloration mechanisms of Canna indica.</title>
        <authorList>
            <person name="Li C."/>
        </authorList>
    </citation>
    <scope>NUCLEOTIDE SEQUENCE [LARGE SCALE GENOMIC DNA]</scope>
    <source>
        <tissue evidence="2">Flower</tissue>
    </source>
</reference>
<keyword evidence="3" id="KW-1185">Reference proteome</keyword>
<evidence type="ECO:0000313" key="2">
    <source>
        <dbReference type="EMBL" id="WOK99564.1"/>
    </source>
</evidence>
<name>A0AAQ3Q8H1_9LILI</name>
<dbReference type="PANTHER" id="PTHR35546:SF83">
    <property type="entry name" value="EXPRESSED PROTEIN"/>
    <property type="match status" value="1"/>
</dbReference>
<evidence type="ECO:0000313" key="3">
    <source>
        <dbReference type="Proteomes" id="UP001327560"/>
    </source>
</evidence>
<accession>A0AAQ3Q8H1</accession>
<dbReference type="EMBL" id="CP136891">
    <property type="protein sequence ID" value="WOK99564.1"/>
    <property type="molecule type" value="Genomic_DNA"/>
</dbReference>
<proteinExistence type="predicted"/>
<evidence type="ECO:0000256" key="1">
    <source>
        <dbReference type="SAM" id="MobiDB-lite"/>
    </source>
</evidence>
<dbReference type="AlphaFoldDB" id="A0AAQ3Q8H1"/>
<sequence length="354" mass="39942">MQEEREGESAAGHFGHQQYYKSGGSSSSSSSGSEEKIYVAPPSISGFFFHTSDGKPTYAPFCPETNSLPDPSLSFFPEDVSVKASHRGHLCCLGRRTRQLYVCNPVTCLWVLLPPARRNHDPDSTSVVLILDESNIPMFLYEKSPKFECSVHFWVVCAYPGPDEGSYGFESFTSEMWHWEDPGELIWPGRLESGVAAGAKAWWRTSREELAMFYPRYLSTGKIVRREKKDQLDNIMCWEIGEVRGALCTTDVLEPPSLLAAVASPVVVRRQEKYRWPLGPLLADCESLGGSIDKKMTPLRMQGAPEMMLWDGDRQIFGYEFDGQLKRHLVIDTPDFCTDFLPFIIEKMLTLHCA</sequence>
<feature type="compositionally biased region" description="Low complexity" evidence="1">
    <location>
        <begin position="22"/>
        <end position="32"/>
    </location>
</feature>
<gene>
    <name evidence="2" type="ORF">Cni_G08276</name>
</gene>
<feature type="region of interest" description="Disordered" evidence="1">
    <location>
        <begin position="1"/>
        <end position="34"/>
    </location>
</feature>
<organism evidence="2 3">
    <name type="scientific">Canna indica</name>
    <name type="common">Indian-shot</name>
    <dbReference type="NCBI Taxonomy" id="4628"/>
    <lineage>
        <taxon>Eukaryota</taxon>
        <taxon>Viridiplantae</taxon>
        <taxon>Streptophyta</taxon>
        <taxon>Embryophyta</taxon>
        <taxon>Tracheophyta</taxon>
        <taxon>Spermatophyta</taxon>
        <taxon>Magnoliopsida</taxon>
        <taxon>Liliopsida</taxon>
        <taxon>Zingiberales</taxon>
        <taxon>Cannaceae</taxon>
        <taxon>Canna</taxon>
    </lineage>
</organism>